<dbReference type="AlphaFoldDB" id="A0A1B1N827"/>
<dbReference type="GO" id="GO:0003723">
    <property type="term" value="F:RNA binding"/>
    <property type="evidence" value="ECO:0007669"/>
    <property type="project" value="UniProtKB-UniRule"/>
</dbReference>
<evidence type="ECO:0000256" key="6">
    <source>
        <dbReference type="HAMAP-Rule" id="MF_00073"/>
    </source>
</evidence>
<dbReference type="SUPFAM" id="SSF48013">
    <property type="entry name" value="NusB-like"/>
    <property type="match status" value="1"/>
</dbReference>
<dbReference type="EMBL" id="CP014989">
    <property type="protein sequence ID" value="ANS77583.1"/>
    <property type="molecule type" value="Genomic_DNA"/>
</dbReference>
<dbReference type="Pfam" id="PF01029">
    <property type="entry name" value="NusB"/>
    <property type="match status" value="1"/>
</dbReference>
<dbReference type="OrthoDB" id="3528057at2"/>
<reference evidence="8 9" key="1">
    <citation type="submission" date="2016-03" db="EMBL/GenBank/DDBJ databases">
        <title>Shallow-sea hydrothermal system.</title>
        <authorList>
            <person name="Tang K."/>
        </authorList>
    </citation>
    <scope>NUCLEOTIDE SEQUENCE [LARGE SCALE GENOMIC DNA]</scope>
    <source>
        <strain evidence="8 9">JLT9</strain>
    </source>
</reference>
<comment type="function">
    <text evidence="6">Involved in transcription antitermination. Required for transcription of ribosomal RNA (rRNA) genes. Binds specifically to the boxA antiterminator sequence of the ribosomal RNA (rrn) operons.</text>
</comment>
<keyword evidence="3 6" id="KW-0694">RNA-binding</keyword>
<evidence type="ECO:0000256" key="2">
    <source>
        <dbReference type="ARBA" id="ARBA00022814"/>
    </source>
</evidence>
<dbReference type="HAMAP" id="MF_00073">
    <property type="entry name" value="NusB"/>
    <property type="match status" value="1"/>
</dbReference>
<dbReference type="Gene3D" id="1.10.940.10">
    <property type="entry name" value="NusB-like"/>
    <property type="match status" value="1"/>
</dbReference>
<dbReference type="PANTHER" id="PTHR11078">
    <property type="entry name" value="N UTILIZATION SUBSTANCE PROTEIN B-RELATED"/>
    <property type="match status" value="1"/>
</dbReference>
<keyword evidence="4 6" id="KW-0805">Transcription regulation</keyword>
<dbReference type="PATRIC" id="fig|1758689.4.peg.193"/>
<dbReference type="RefSeq" id="WP_066635110.1">
    <property type="nucleotide sequence ID" value="NZ_CP014989.1"/>
</dbReference>
<evidence type="ECO:0000256" key="5">
    <source>
        <dbReference type="ARBA" id="ARBA00023163"/>
    </source>
</evidence>
<dbReference type="InterPro" id="IPR035926">
    <property type="entry name" value="NusB-like_sf"/>
</dbReference>
<accession>A0A1B1N827</accession>
<dbReference type="GO" id="GO:0006353">
    <property type="term" value="P:DNA-templated transcription termination"/>
    <property type="evidence" value="ECO:0007669"/>
    <property type="project" value="UniProtKB-UniRule"/>
</dbReference>
<evidence type="ECO:0000256" key="3">
    <source>
        <dbReference type="ARBA" id="ARBA00022884"/>
    </source>
</evidence>
<keyword evidence="5 6" id="KW-0804">Transcription</keyword>
<evidence type="ECO:0000259" key="7">
    <source>
        <dbReference type="Pfam" id="PF01029"/>
    </source>
</evidence>
<dbReference type="InterPro" id="IPR011605">
    <property type="entry name" value="NusB_fam"/>
</dbReference>
<dbReference type="STRING" id="1758689.SGUI_0187"/>
<dbReference type="GO" id="GO:0005829">
    <property type="term" value="C:cytosol"/>
    <property type="evidence" value="ECO:0007669"/>
    <property type="project" value="TreeGrafter"/>
</dbReference>
<dbReference type="NCBIfam" id="TIGR01951">
    <property type="entry name" value="nusB"/>
    <property type="match status" value="1"/>
</dbReference>
<organism evidence="8 9">
    <name type="scientific">Serinicoccus hydrothermalis</name>
    <dbReference type="NCBI Taxonomy" id="1758689"/>
    <lineage>
        <taxon>Bacteria</taxon>
        <taxon>Bacillati</taxon>
        <taxon>Actinomycetota</taxon>
        <taxon>Actinomycetes</taxon>
        <taxon>Micrococcales</taxon>
        <taxon>Ornithinimicrobiaceae</taxon>
        <taxon>Serinicoccus</taxon>
    </lineage>
</organism>
<protein>
    <recommendedName>
        <fullName evidence="6">Transcription antitermination protein NusB</fullName>
    </recommendedName>
    <alternativeName>
        <fullName evidence="6">Antitermination factor NusB</fullName>
    </alternativeName>
</protein>
<evidence type="ECO:0000256" key="4">
    <source>
        <dbReference type="ARBA" id="ARBA00023015"/>
    </source>
</evidence>
<dbReference type="PANTHER" id="PTHR11078:SF3">
    <property type="entry name" value="ANTITERMINATION NUSB DOMAIN-CONTAINING PROTEIN"/>
    <property type="match status" value="1"/>
</dbReference>
<gene>
    <name evidence="6" type="primary">nusB</name>
    <name evidence="8" type="ORF">SGUI_0187</name>
</gene>
<evidence type="ECO:0000256" key="1">
    <source>
        <dbReference type="ARBA" id="ARBA00005952"/>
    </source>
</evidence>
<evidence type="ECO:0000313" key="8">
    <source>
        <dbReference type="EMBL" id="ANS77583.1"/>
    </source>
</evidence>
<comment type="similarity">
    <text evidence="1 6">Belongs to the NusB family.</text>
</comment>
<name>A0A1B1N827_9MICO</name>
<feature type="domain" description="NusB/RsmB/TIM44" evidence="7">
    <location>
        <begin position="6"/>
        <end position="130"/>
    </location>
</feature>
<proteinExistence type="inferred from homology"/>
<dbReference type="InterPro" id="IPR006027">
    <property type="entry name" value="NusB_RsmB_TIM44"/>
</dbReference>
<keyword evidence="9" id="KW-1185">Reference proteome</keyword>
<dbReference type="GO" id="GO:0031564">
    <property type="term" value="P:transcription antitermination"/>
    <property type="evidence" value="ECO:0007669"/>
    <property type="project" value="UniProtKB-KW"/>
</dbReference>
<dbReference type="KEGG" id="serj:SGUI_0187"/>
<keyword evidence="2 6" id="KW-0889">Transcription antitermination</keyword>
<sequence>MAARTRARKRALELLFEAEQRGVNVGELLEQRIEAPTTQHALPDYTVEIVRGVVSRWGQIEEVLATWSQGWSLERMAAVDRAALRVGTWEILWNDEVPDMVAVSEAVELVQRMSTDESPGFVNGLLARISEVKPTIV</sequence>
<dbReference type="Proteomes" id="UP000092482">
    <property type="component" value="Chromosome"/>
</dbReference>
<evidence type="ECO:0000313" key="9">
    <source>
        <dbReference type="Proteomes" id="UP000092482"/>
    </source>
</evidence>